<dbReference type="RefSeq" id="WP_331210931.1">
    <property type="nucleotide sequence ID" value="NZ_JAZGQL010000029.1"/>
</dbReference>
<protein>
    <submittedName>
        <fullName evidence="1">Uncharacterized protein</fullName>
    </submittedName>
</protein>
<dbReference type="EMBL" id="JAZGQL010000029">
    <property type="protein sequence ID" value="MEE6310909.1"/>
    <property type="molecule type" value="Genomic_DNA"/>
</dbReference>
<accession>A0ABU7SLS2</accession>
<name>A0ABU7SLS2_9ACTN</name>
<gene>
    <name evidence="1" type="ORF">V1634_29120</name>
</gene>
<evidence type="ECO:0000313" key="1">
    <source>
        <dbReference type="EMBL" id="MEE6310909.1"/>
    </source>
</evidence>
<organism evidence="1 2">
    <name type="scientific">Plantactinospora veratri</name>
    <dbReference type="NCBI Taxonomy" id="1436122"/>
    <lineage>
        <taxon>Bacteria</taxon>
        <taxon>Bacillati</taxon>
        <taxon>Actinomycetota</taxon>
        <taxon>Actinomycetes</taxon>
        <taxon>Micromonosporales</taxon>
        <taxon>Micromonosporaceae</taxon>
        <taxon>Plantactinospora</taxon>
    </lineage>
</organism>
<comment type="caution">
    <text evidence="1">The sequence shown here is derived from an EMBL/GenBank/DDBJ whole genome shotgun (WGS) entry which is preliminary data.</text>
</comment>
<sequence length="372" mass="39082">MATKPNSKPTRTATDIAAEMLTEARALVDQRRTEHEQAEETHAELITRLTRGDASVSALDLVTAEAEITRLGYLVEAARKAVTPAEKALDSAQAVDSPTLARFVAERIEADPFAFGVYGFPVTVNADDRSNPGVYVNQANATTTDPATGIMSGRVGITVVTPNGTPVDGGAMLAGLAAIESSGAALVGASASPSPAGVTLDVRLSNVKPDMPNLPADVDSKALRNFALDLIGDITKRGGWSDQRNADPYGGGMYGNTRGDFGNQAKRILSGLESVTVASDGRNGDQERRTVRIVFDLSSRLYGIRDFSEFTRASIGNLPGEIAAGIGRIKEARVVSEEPSTEKPTPGQEFSNSLKAGVRVVVEVDAVARIAG</sequence>
<proteinExistence type="predicted"/>
<keyword evidence="2" id="KW-1185">Reference proteome</keyword>
<dbReference type="Proteomes" id="UP001339911">
    <property type="component" value="Unassembled WGS sequence"/>
</dbReference>
<evidence type="ECO:0000313" key="2">
    <source>
        <dbReference type="Proteomes" id="UP001339911"/>
    </source>
</evidence>
<reference evidence="1 2" key="1">
    <citation type="submission" date="2024-01" db="EMBL/GenBank/DDBJ databases">
        <title>Genome insights into Plantactinospora veratri sp. nov.</title>
        <authorList>
            <person name="Wang L."/>
        </authorList>
    </citation>
    <scope>NUCLEOTIDE SEQUENCE [LARGE SCALE GENOMIC DNA]</scope>
    <source>
        <strain evidence="1 2">NEAU-FHS4</strain>
    </source>
</reference>